<keyword evidence="1" id="KW-0732">Signal</keyword>
<dbReference type="OrthoDB" id="5985519at2759"/>
<proteinExistence type="predicted"/>
<dbReference type="PhylomeDB" id="B3S5W5"/>
<dbReference type="PROSITE" id="PS50835">
    <property type="entry name" value="IG_LIKE"/>
    <property type="match status" value="5"/>
</dbReference>
<dbReference type="PANTHER" id="PTHR45080:SF8">
    <property type="entry name" value="IG-LIKE DOMAIN-CONTAINING PROTEIN"/>
    <property type="match status" value="1"/>
</dbReference>
<feature type="domain" description="Ig-like" evidence="4">
    <location>
        <begin position="185"/>
        <end position="276"/>
    </location>
</feature>
<dbReference type="CTD" id="6756727"/>
<evidence type="ECO:0000313" key="6">
    <source>
        <dbReference type="EMBL" id="EDV21987.1"/>
    </source>
</evidence>
<dbReference type="InterPro" id="IPR003961">
    <property type="entry name" value="FN3_dom"/>
</dbReference>
<dbReference type="PANTHER" id="PTHR45080">
    <property type="entry name" value="CONTACTIN 5"/>
    <property type="match status" value="1"/>
</dbReference>
<feature type="domain" description="Ig-like" evidence="4">
    <location>
        <begin position="1"/>
        <end position="89"/>
    </location>
</feature>
<dbReference type="Pfam" id="PF00041">
    <property type="entry name" value="fn3"/>
    <property type="match status" value="1"/>
</dbReference>
<evidence type="ECO:0000256" key="2">
    <source>
        <dbReference type="ARBA" id="ARBA00022737"/>
    </source>
</evidence>
<feature type="domain" description="Fibronectin type-III" evidence="5">
    <location>
        <begin position="485"/>
        <end position="577"/>
    </location>
</feature>
<dbReference type="GeneID" id="6756727"/>
<dbReference type="Pfam" id="PF13927">
    <property type="entry name" value="Ig_3"/>
    <property type="match status" value="1"/>
</dbReference>
<dbReference type="InterPro" id="IPR013098">
    <property type="entry name" value="Ig_I-set"/>
</dbReference>
<keyword evidence="7" id="KW-1185">Reference proteome</keyword>
<organism evidence="6 7">
    <name type="scientific">Trichoplax adhaerens</name>
    <name type="common">Trichoplax reptans</name>
    <dbReference type="NCBI Taxonomy" id="10228"/>
    <lineage>
        <taxon>Eukaryota</taxon>
        <taxon>Metazoa</taxon>
        <taxon>Placozoa</taxon>
        <taxon>Uniplacotomia</taxon>
        <taxon>Trichoplacea</taxon>
        <taxon>Trichoplacidae</taxon>
        <taxon>Trichoplax</taxon>
    </lineage>
</organism>
<evidence type="ECO:0000313" key="7">
    <source>
        <dbReference type="Proteomes" id="UP000009022"/>
    </source>
</evidence>
<dbReference type="SUPFAM" id="SSF48726">
    <property type="entry name" value="Immunoglobulin"/>
    <property type="match status" value="5"/>
</dbReference>
<dbReference type="InterPro" id="IPR007110">
    <property type="entry name" value="Ig-like_dom"/>
</dbReference>
<feature type="domain" description="Ig-like" evidence="4">
    <location>
        <begin position="378"/>
        <end position="478"/>
    </location>
</feature>
<sequence>MVTYDKAIYATRGHSYYFTCIPYNNYRVLHWMINKTLINVEYSNKHYDLEEGNTRLWINNVNWNDEGSYTCVAINSQGNRYARDNGVLQISVPMRTAAPPNQIIPIDMPYQIKCDVRGKPKPKVTWYKDGKMIDFKTLGRFRLQQNGSLYINPVKLDDEGKYECRGNQRGNMIRKMIKVTVGEYPYFVMDQNNVQQPSNVTAEENSTAKFTCLAKGKPKPKVEWLDQYNVPLSGEHYDLTEPSILVIKAANRKKHHSFICRASNVIASVETKVFLQVYETPKIISLSGPTNTSKREVAVFTCQATGYPMPKIEWYKDNKPIQTSSNVVTTGAFTDYAFQSSLYLFSVELYDAGTYACLASNGYSPDEERHLEFITNEPATFLKSSNEKTGLQKVVFDVQSINCTAQGSPLPQIIWMKDGSPLSETEQIKVQVNLLSTVSIKSTLNFLSLQPADSGLYSCQALNEFNDAQPPTQSFKLAVIDFPSSPRDAKLTNRSYHELHLSWSPPISNGGDPNIVYTIKYRPKIGSFPWSVFTVIDTKCQIHNLQNGTEYEIQIYTVNKAGISFHSPVLVFKTKEVSTASTYAYTTVITTVISSASTKSISTQFTPKHSVTRAEIRATHSSIESTTESSSSSRNAFSSFILVIGLIISTLINIC</sequence>
<evidence type="ECO:0000256" key="1">
    <source>
        <dbReference type="ARBA" id="ARBA00022729"/>
    </source>
</evidence>
<dbReference type="InterPro" id="IPR036116">
    <property type="entry name" value="FN3_sf"/>
</dbReference>
<dbReference type="SMART" id="SM00060">
    <property type="entry name" value="FN3"/>
    <property type="match status" value="1"/>
</dbReference>
<evidence type="ECO:0000259" key="4">
    <source>
        <dbReference type="PROSITE" id="PS50835"/>
    </source>
</evidence>
<accession>B3S5W5</accession>
<dbReference type="InterPro" id="IPR050958">
    <property type="entry name" value="Cell_Adh-Cytoskel_Orgn"/>
</dbReference>
<dbReference type="Pfam" id="PF07679">
    <property type="entry name" value="I-set"/>
    <property type="match status" value="4"/>
</dbReference>
<dbReference type="InterPro" id="IPR013783">
    <property type="entry name" value="Ig-like_fold"/>
</dbReference>
<dbReference type="AlphaFoldDB" id="B3S5W5"/>
<reference evidence="6 7" key="1">
    <citation type="journal article" date="2008" name="Nature">
        <title>The Trichoplax genome and the nature of placozoans.</title>
        <authorList>
            <person name="Srivastava M."/>
            <person name="Begovic E."/>
            <person name="Chapman J."/>
            <person name="Putnam N.H."/>
            <person name="Hellsten U."/>
            <person name="Kawashima T."/>
            <person name="Kuo A."/>
            <person name="Mitros T."/>
            <person name="Salamov A."/>
            <person name="Carpenter M.L."/>
            <person name="Signorovitch A.Y."/>
            <person name="Moreno M.A."/>
            <person name="Kamm K."/>
            <person name="Grimwood J."/>
            <person name="Schmutz J."/>
            <person name="Shapiro H."/>
            <person name="Grigoriev I.V."/>
            <person name="Buss L.W."/>
            <person name="Schierwater B."/>
            <person name="Dellaporta S.L."/>
            <person name="Rokhsar D.S."/>
        </authorList>
    </citation>
    <scope>NUCLEOTIDE SEQUENCE [LARGE SCALE GENOMIC DNA]</scope>
    <source>
        <strain evidence="6 7">Grell-BS-1999</strain>
    </source>
</reference>
<dbReference type="InterPro" id="IPR036179">
    <property type="entry name" value="Ig-like_dom_sf"/>
</dbReference>
<feature type="domain" description="Ig-like" evidence="4">
    <location>
        <begin position="93"/>
        <end position="180"/>
    </location>
</feature>
<dbReference type="SMART" id="SM00408">
    <property type="entry name" value="IGc2"/>
    <property type="match status" value="5"/>
</dbReference>
<dbReference type="eggNOG" id="KOG4222">
    <property type="taxonomic scope" value="Eukaryota"/>
</dbReference>
<evidence type="ECO:0000259" key="5">
    <source>
        <dbReference type="PROSITE" id="PS50853"/>
    </source>
</evidence>
<dbReference type="InterPro" id="IPR003599">
    <property type="entry name" value="Ig_sub"/>
</dbReference>
<dbReference type="OMA" id="VAYHEIN"/>
<keyword evidence="2" id="KW-0677">Repeat</keyword>
<dbReference type="InParanoid" id="B3S5W5"/>
<dbReference type="CDD" id="cd00096">
    <property type="entry name" value="Ig"/>
    <property type="match status" value="3"/>
</dbReference>
<gene>
    <name evidence="6" type="ORF">TRIADDRAFT_59531</name>
</gene>
<dbReference type="CDD" id="cd00063">
    <property type="entry name" value="FN3"/>
    <property type="match status" value="1"/>
</dbReference>
<dbReference type="KEGG" id="tad:TRIADDRAFT_59531"/>
<dbReference type="InterPro" id="IPR003598">
    <property type="entry name" value="Ig_sub2"/>
</dbReference>
<dbReference type="EMBL" id="DS985251">
    <property type="protein sequence ID" value="EDV21987.1"/>
    <property type="molecule type" value="Genomic_DNA"/>
</dbReference>
<dbReference type="RefSeq" id="XP_002115624.1">
    <property type="nucleotide sequence ID" value="XM_002115588.1"/>
</dbReference>
<feature type="domain" description="Ig-like" evidence="4">
    <location>
        <begin position="281"/>
        <end position="372"/>
    </location>
</feature>
<dbReference type="PROSITE" id="PS50853">
    <property type="entry name" value="FN3"/>
    <property type="match status" value="1"/>
</dbReference>
<dbReference type="SMART" id="SM00409">
    <property type="entry name" value="IG"/>
    <property type="match status" value="5"/>
</dbReference>
<protein>
    <submittedName>
        <fullName evidence="6">Uncharacterized protein</fullName>
    </submittedName>
</protein>
<dbReference type="Gene3D" id="2.60.40.10">
    <property type="entry name" value="Immunoglobulins"/>
    <property type="match status" value="6"/>
</dbReference>
<dbReference type="HOGENOM" id="CLU_418778_0_0_1"/>
<keyword evidence="3" id="KW-1015">Disulfide bond</keyword>
<dbReference type="STRING" id="10228.B3S5W5"/>
<dbReference type="Proteomes" id="UP000009022">
    <property type="component" value="Unassembled WGS sequence"/>
</dbReference>
<name>B3S5W5_TRIAD</name>
<dbReference type="SUPFAM" id="SSF49265">
    <property type="entry name" value="Fibronectin type III"/>
    <property type="match status" value="1"/>
</dbReference>
<evidence type="ECO:0000256" key="3">
    <source>
        <dbReference type="ARBA" id="ARBA00023157"/>
    </source>
</evidence>